<evidence type="ECO:0000313" key="2">
    <source>
        <dbReference type="EMBL" id="MBB4915870.1"/>
    </source>
</evidence>
<accession>A0A7W7VN62</accession>
<feature type="domain" description="AAA+ ATPase" evidence="1">
    <location>
        <begin position="42"/>
        <end position="208"/>
    </location>
</feature>
<evidence type="ECO:0000313" key="3">
    <source>
        <dbReference type="Proteomes" id="UP000552644"/>
    </source>
</evidence>
<dbReference type="SUPFAM" id="SSF52540">
    <property type="entry name" value="P-loop containing nucleoside triphosphate hydrolases"/>
    <property type="match status" value="1"/>
</dbReference>
<dbReference type="Gene3D" id="3.40.50.300">
    <property type="entry name" value="P-loop containing nucleotide triphosphate hydrolases"/>
    <property type="match status" value="1"/>
</dbReference>
<dbReference type="InterPro" id="IPR011704">
    <property type="entry name" value="ATPase_dyneun-rel_AAA"/>
</dbReference>
<dbReference type="GO" id="GO:0016887">
    <property type="term" value="F:ATP hydrolysis activity"/>
    <property type="evidence" value="ECO:0007669"/>
    <property type="project" value="InterPro"/>
</dbReference>
<keyword evidence="3" id="KW-1185">Reference proteome</keyword>
<dbReference type="InterPro" id="IPR050764">
    <property type="entry name" value="CbbQ/NirQ/NorQ/GpvN"/>
</dbReference>
<dbReference type="PANTHER" id="PTHR42759:SF1">
    <property type="entry name" value="MAGNESIUM-CHELATASE SUBUNIT CHLD"/>
    <property type="match status" value="1"/>
</dbReference>
<proteinExistence type="predicted"/>
<dbReference type="SMART" id="SM00382">
    <property type="entry name" value="AAA"/>
    <property type="match status" value="1"/>
</dbReference>
<dbReference type="CDD" id="cd00009">
    <property type="entry name" value="AAA"/>
    <property type="match status" value="1"/>
</dbReference>
<comment type="caution">
    <text evidence="2">The sequence shown here is derived from an EMBL/GenBank/DDBJ whole genome shotgun (WGS) entry which is preliminary data.</text>
</comment>
<dbReference type="Proteomes" id="UP000552644">
    <property type="component" value="Unassembled WGS sequence"/>
</dbReference>
<reference evidence="2 3" key="1">
    <citation type="submission" date="2020-08" db="EMBL/GenBank/DDBJ databases">
        <title>Genomic Encyclopedia of Type Strains, Phase III (KMG-III): the genomes of soil and plant-associated and newly described type strains.</title>
        <authorList>
            <person name="Whitman W."/>
        </authorList>
    </citation>
    <scope>NUCLEOTIDE SEQUENCE [LARGE SCALE GENOMIC DNA]</scope>
    <source>
        <strain evidence="2 3">CECT 8840</strain>
    </source>
</reference>
<dbReference type="InterPro" id="IPR003593">
    <property type="entry name" value="AAA+_ATPase"/>
</dbReference>
<evidence type="ECO:0000259" key="1">
    <source>
        <dbReference type="SMART" id="SM00382"/>
    </source>
</evidence>
<name>A0A7W7VN62_9ACTN</name>
<dbReference type="RefSeq" id="WP_184714546.1">
    <property type="nucleotide sequence ID" value="NZ_JACHJP010000002.1"/>
</dbReference>
<dbReference type="InterPro" id="IPR027417">
    <property type="entry name" value="P-loop_NTPase"/>
</dbReference>
<sequence length="295" mass="32027">MLRGTVKASDVESPGHLGELLDRCAYLADEGLATAAFLALRMGRPLLLEGEAGVGKTELARTLATVLGAPLIRLQCYEGLDGPQVLYDWDFARQLLHLKAAEASGATDAARLEGEVYDRRFLIARPLLRAVETQPSVLLVDEVDRADVEFEAILLEVLSDFAISIPELGTVRAQSPPVVVLTSNRTRELHDALRRRCLYHWLEHPSFEREVAILLRRLPGCSRTLAEQVAGAVGRLRGAGLVKPPGVAESIDWAEALLTLGARELDPGLAAATLGALLKHREDHETVLGRGFPDG</sequence>
<dbReference type="EMBL" id="JACHJP010000002">
    <property type="protein sequence ID" value="MBB4915870.1"/>
    <property type="molecule type" value="Genomic_DNA"/>
</dbReference>
<organism evidence="2 3">
    <name type="scientific">Streptosporangium saharense</name>
    <dbReference type="NCBI Taxonomy" id="1706840"/>
    <lineage>
        <taxon>Bacteria</taxon>
        <taxon>Bacillati</taxon>
        <taxon>Actinomycetota</taxon>
        <taxon>Actinomycetes</taxon>
        <taxon>Streptosporangiales</taxon>
        <taxon>Streptosporangiaceae</taxon>
        <taxon>Streptosporangium</taxon>
    </lineage>
</organism>
<dbReference type="Pfam" id="PF07728">
    <property type="entry name" value="AAA_5"/>
    <property type="match status" value="1"/>
</dbReference>
<gene>
    <name evidence="2" type="ORF">FHS44_002955</name>
</gene>
<protein>
    <submittedName>
        <fullName evidence="2">MoxR-like ATPase</fullName>
    </submittedName>
</protein>
<dbReference type="GO" id="GO:0005524">
    <property type="term" value="F:ATP binding"/>
    <property type="evidence" value="ECO:0007669"/>
    <property type="project" value="InterPro"/>
</dbReference>
<dbReference type="PANTHER" id="PTHR42759">
    <property type="entry name" value="MOXR FAMILY PROTEIN"/>
    <property type="match status" value="1"/>
</dbReference>
<dbReference type="AlphaFoldDB" id="A0A7W7VN62"/>